<gene>
    <name evidence="2" type="primary">20205591</name>
    <name evidence="1" type="ORF">HELRODRAFT_175886</name>
</gene>
<dbReference type="AlphaFoldDB" id="T1F9U2"/>
<dbReference type="Proteomes" id="UP000015101">
    <property type="component" value="Unassembled WGS sequence"/>
</dbReference>
<dbReference type="InParanoid" id="T1F9U2"/>
<sequence>MPATPELYNVVNNINHNDRNNINTLNQNRNNYNNNNGDNGFQDYIILQSKNSSNVTQQQNYQLSQPNKNSLQFQKSPNVCFQQHQELNDFSINNSQYSQDEFTSELDHKPYNVHSAMTSIEIKEWLLKNQFESYAQYFECFTGVGSDYSCIVELAKCLNLLKQKYLMSKQLTTHNNNLNTRLIINNSKSSPRYQAAENAVSGLK</sequence>
<evidence type="ECO:0000313" key="2">
    <source>
        <dbReference type="EnsemblMetazoa" id="HelroP175886"/>
    </source>
</evidence>
<reference evidence="3" key="1">
    <citation type="submission" date="2012-12" db="EMBL/GenBank/DDBJ databases">
        <authorList>
            <person name="Hellsten U."/>
            <person name="Grimwood J."/>
            <person name="Chapman J.A."/>
            <person name="Shapiro H."/>
            <person name="Aerts A."/>
            <person name="Otillar R.P."/>
            <person name="Terry A.Y."/>
            <person name="Boore J.L."/>
            <person name="Simakov O."/>
            <person name="Marletaz F."/>
            <person name="Cho S.-J."/>
            <person name="Edsinger-Gonzales E."/>
            <person name="Havlak P."/>
            <person name="Kuo D.-H."/>
            <person name="Larsson T."/>
            <person name="Lv J."/>
            <person name="Arendt D."/>
            <person name="Savage R."/>
            <person name="Osoegawa K."/>
            <person name="de Jong P."/>
            <person name="Lindberg D.R."/>
            <person name="Seaver E.C."/>
            <person name="Weisblat D.A."/>
            <person name="Putnam N.H."/>
            <person name="Grigoriev I.V."/>
            <person name="Rokhsar D.S."/>
        </authorList>
    </citation>
    <scope>NUCLEOTIDE SEQUENCE</scope>
</reference>
<reference evidence="1 3" key="2">
    <citation type="journal article" date="2013" name="Nature">
        <title>Insights into bilaterian evolution from three spiralian genomes.</title>
        <authorList>
            <person name="Simakov O."/>
            <person name="Marletaz F."/>
            <person name="Cho S.J."/>
            <person name="Edsinger-Gonzales E."/>
            <person name="Havlak P."/>
            <person name="Hellsten U."/>
            <person name="Kuo D.H."/>
            <person name="Larsson T."/>
            <person name="Lv J."/>
            <person name="Arendt D."/>
            <person name="Savage R."/>
            <person name="Osoegawa K."/>
            <person name="de Jong P."/>
            <person name="Grimwood J."/>
            <person name="Chapman J.A."/>
            <person name="Shapiro H."/>
            <person name="Aerts A."/>
            <person name="Otillar R.P."/>
            <person name="Terry A.Y."/>
            <person name="Boore J.L."/>
            <person name="Grigoriev I.V."/>
            <person name="Lindberg D.R."/>
            <person name="Seaver E.C."/>
            <person name="Weisblat D.A."/>
            <person name="Putnam N.H."/>
            <person name="Rokhsar D.S."/>
        </authorList>
    </citation>
    <scope>NUCLEOTIDE SEQUENCE</scope>
</reference>
<dbReference type="HOGENOM" id="CLU_1344571_0_0_1"/>
<dbReference type="EnsemblMetazoa" id="HelroT175886">
    <property type="protein sequence ID" value="HelroP175886"/>
    <property type="gene ID" value="HelroG175886"/>
</dbReference>
<dbReference type="EMBL" id="AMQM01005465">
    <property type="status" value="NOT_ANNOTATED_CDS"/>
    <property type="molecule type" value="Genomic_DNA"/>
</dbReference>
<name>T1F9U2_HELRO</name>
<proteinExistence type="predicted"/>
<keyword evidence="3" id="KW-1185">Reference proteome</keyword>
<dbReference type="GeneID" id="20205591"/>
<dbReference type="CTD" id="20205591"/>
<accession>T1F9U2</accession>
<evidence type="ECO:0000313" key="1">
    <source>
        <dbReference type="EMBL" id="ESO00453.1"/>
    </source>
</evidence>
<dbReference type="RefSeq" id="XP_009021503.1">
    <property type="nucleotide sequence ID" value="XM_009023255.1"/>
</dbReference>
<reference evidence="2" key="3">
    <citation type="submission" date="2015-06" db="UniProtKB">
        <authorList>
            <consortium name="EnsemblMetazoa"/>
        </authorList>
    </citation>
    <scope>IDENTIFICATION</scope>
</reference>
<dbReference type="EMBL" id="KB096945">
    <property type="protein sequence ID" value="ESO00453.1"/>
    <property type="molecule type" value="Genomic_DNA"/>
</dbReference>
<evidence type="ECO:0000313" key="3">
    <source>
        <dbReference type="Proteomes" id="UP000015101"/>
    </source>
</evidence>
<dbReference type="KEGG" id="hro:HELRODRAFT_175886"/>
<protein>
    <submittedName>
        <fullName evidence="1 2">Uncharacterized protein</fullName>
    </submittedName>
</protein>
<organism evidence="2 3">
    <name type="scientific">Helobdella robusta</name>
    <name type="common">Californian leech</name>
    <dbReference type="NCBI Taxonomy" id="6412"/>
    <lineage>
        <taxon>Eukaryota</taxon>
        <taxon>Metazoa</taxon>
        <taxon>Spiralia</taxon>
        <taxon>Lophotrochozoa</taxon>
        <taxon>Annelida</taxon>
        <taxon>Clitellata</taxon>
        <taxon>Hirudinea</taxon>
        <taxon>Rhynchobdellida</taxon>
        <taxon>Glossiphoniidae</taxon>
        <taxon>Helobdella</taxon>
    </lineage>
</organism>